<comment type="caution">
    <text evidence="1">The sequence shown here is derived from an EMBL/GenBank/DDBJ whole genome shotgun (WGS) entry which is preliminary data.</text>
</comment>
<reference evidence="1" key="1">
    <citation type="journal article" date="2023" name="Plant J.">
        <title>The genome of the king protea, Protea cynaroides.</title>
        <authorList>
            <person name="Chang J."/>
            <person name="Duong T.A."/>
            <person name="Schoeman C."/>
            <person name="Ma X."/>
            <person name="Roodt D."/>
            <person name="Barker N."/>
            <person name="Li Z."/>
            <person name="Van de Peer Y."/>
            <person name="Mizrachi E."/>
        </authorList>
    </citation>
    <scope>NUCLEOTIDE SEQUENCE</scope>
    <source>
        <tissue evidence="1">Young leaves</tissue>
    </source>
</reference>
<name>A0A9Q0KP39_9MAGN</name>
<dbReference type="Proteomes" id="UP001141806">
    <property type="component" value="Unassembled WGS sequence"/>
</dbReference>
<evidence type="ECO:0000313" key="1">
    <source>
        <dbReference type="EMBL" id="KAJ4974197.1"/>
    </source>
</evidence>
<dbReference type="EMBL" id="JAMYWD010000004">
    <property type="protein sequence ID" value="KAJ4974197.1"/>
    <property type="molecule type" value="Genomic_DNA"/>
</dbReference>
<proteinExistence type="predicted"/>
<sequence length="144" mass="15534">MVLLCWVCVTDRCGDGRARLGVSCGQCGDGRARLLGGRDGQEAKDDEQQEGEYGCCRVCVADRCGDGCARLLGGRDGQEAKDDEQQEGEHGWYRSKMGGGVSWNGTRWRLLVSAQWWCSVQIMRGGVLQVSGGGSMAGWHGLFG</sequence>
<organism evidence="1 2">
    <name type="scientific">Protea cynaroides</name>
    <dbReference type="NCBI Taxonomy" id="273540"/>
    <lineage>
        <taxon>Eukaryota</taxon>
        <taxon>Viridiplantae</taxon>
        <taxon>Streptophyta</taxon>
        <taxon>Embryophyta</taxon>
        <taxon>Tracheophyta</taxon>
        <taxon>Spermatophyta</taxon>
        <taxon>Magnoliopsida</taxon>
        <taxon>Proteales</taxon>
        <taxon>Proteaceae</taxon>
        <taxon>Protea</taxon>
    </lineage>
</organism>
<dbReference type="AlphaFoldDB" id="A0A9Q0KP39"/>
<protein>
    <submittedName>
        <fullName evidence="1">Uncharacterized protein</fullName>
    </submittedName>
</protein>
<evidence type="ECO:0000313" key="2">
    <source>
        <dbReference type="Proteomes" id="UP001141806"/>
    </source>
</evidence>
<keyword evidence="2" id="KW-1185">Reference proteome</keyword>
<accession>A0A9Q0KP39</accession>
<gene>
    <name evidence="1" type="ORF">NE237_007371</name>
</gene>